<dbReference type="InterPro" id="IPR018392">
    <property type="entry name" value="LysM"/>
</dbReference>
<evidence type="ECO:0000259" key="6">
    <source>
        <dbReference type="PROSITE" id="PS51782"/>
    </source>
</evidence>
<dbReference type="OrthoDB" id="2281372at2759"/>
<feature type="signal peptide" evidence="5">
    <location>
        <begin position="1"/>
        <end position="21"/>
    </location>
</feature>
<dbReference type="Gene3D" id="3.10.350.10">
    <property type="entry name" value="LysM domain"/>
    <property type="match status" value="2"/>
</dbReference>
<feature type="chain" id="PRO_5040281843" description="LysM domain-containing protein" evidence="5">
    <location>
        <begin position="22"/>
        <end position="191"/>
    </location>
</feature>
<reference evidence="7" key="1">
    <citation type="journal article" date="2021" name="Nat. Commun.">
        <title>Genetic determinants of endophytism in the Arabidopsis root mycobiome.</title>
        <authorList>
            <person name="Mesny F."/>
            <person name="Miyauchi S."/>
            <person name="Thiergart T."/>
            <person name="Pickel B."/>
            <person name="Atanasova L."/>
            <person name="Karlsson M."/>
            <person name="Huettel B."/>
            <person name="Barry K.W."/>
            <person name="Haridas S."/>
            <person name="Chen C."/>
            <person name="Bauer D."/>
            <person name="Andreopoulos W."/>
            <person name="Pangilinan J."/>
            <person name="LaButti K."/>
            <person name="Riley R."/>
            <person name="Lipzen A."/>
            <person name="Clum A."/>
            <person name="Drula E."/>
            <person name="Henrissat B."/>
            <person name="Kohler A."/>
            <person name="Grigoriev I.V."/>
            <person name="Martin F.M."/>
            <person name="Hacquard S."/>
        </authorList>
    </citation>
    <scope>NUCLEOTIDE SEQUENCE</scope>
    <source>
        <strain evidence="7">MPI-CAGE-CH-0230</strain>
    </source>
</reference>
<organism evidence="7 8">
    <name type="scientific">Microdochium trichocladiopsis</name>
    <dbReference type="NCBI Taxonomy" id="1682393"/>
    <lineage>
        <taxon>Eukaryota</taxon>
        <taxon>Fungi</taxon>
        <taxon>Dikarya</taxon>
        <taxon>Ascomycota</taxon>
        <taxon>Pezizomycotina</taxon>
        <taxon>Sordariomycetes</taxon>
        <taxon>Xylariomycetidae</taxon>
        <taxon>Xylariales</taxon>
        <taxon>Microdochiaceae</taxon>
        <taxon>Microdochium</taxon>
    </lineage>
</organism>
<dbReference type="PANTHER" id="PTHR34997:SF1">
    <property type="entry name" value="PEPTIDOGLYCAN-BINDING LYSIN DOMAIN"/>
    <property type="match status" value="1"/>
</dbReference>
<dbReference type="Proteomes" id="UP000756346">
    <property type="component" value="Unassembled WGS sequence"/>
</dbReference>
<dbReference type="PANTHER" id="PTHR34997">
    <property type="entry name" value="AM15"/>
    <property type="match status" value="1"/>
</dbReference>
<evidence type="ECO:0000256" key="3">
    <source>
        <dbReference type="ARBA" id="ARBA00044955"/>
    </source>
</evidence>
<dbReference type="EMBL" id="JAGTJQ010000006">
    <property type="protein sequence ID" value="KAH7028794.1"/>
    <property type="molecule type" value="Genomic_DNA"/>
</dbReference>
<evidence type="ECO:0000313" key="7">
    <source>
        <dbReference type="EMBL" id="KAH7028794.1"/>
    </source>
</evidence>
<keyword evidence="2" id="KW-0843">Virulence</keyword>
<dbReference type="InterPro" id="IPR036779">
    <property type="entry name" value="LysM_dom_sf"/>
</dbReference>
<dbReference type="GeneID" id="70188346"/>
<evidence type="ECO:0000256" key="1">
    <source>
        <dbReference type="ARBA" id="ARBA00022669"/>
    </source>
</evidence>
<proteinExistence type="inferred from homology"/>
<keyword evidence="8" id="KW-1185">Reference proteome</keyword>
<sequence length="191" mass="20464">MFTASKIKFGLGVLTLQSVAASLGSRMTDGAAGLGTRDLKPNFPYDPATISPCTWWEDNDGSLSCKETADIWGLSIDDFRLMNPSITPDCGNFITGQSYCIESWVEAAPTVTTNPTPTSSPSGVVTPSPQQPDMVKNCDKFYFVRPGDTCNVIAGQHGITAAQLIKWNPSVGSDCTNLWAYAYTCVHVVGP</sequence>
<dbReference type="Pfam" id="PF01476">
    <property type="entry name" value="LysM"/>
    <property type="match status" value="1"/>
</dbReference>
<dbReference type="PROSITE" id="PS51782">
    <property type="entry name" value="LYSM"/>
    <property type="match status" value="1"/>
</dbReference>
<evidence type="ECO:0000256" key="5">
    <source>
        <dbReference type="SAM" id="SignalP"/>
    </source>
</evidence>
<dbReference type="CDD" id="cd00118">
    <property type="entry name" value="LysM"/>
    <property type="match status" value="1"/>
</dbReference>
<feature type="compositionally biased region" description="Low complexity" evidence="4">
    <location>
        <begin position="111"/>
        <end position="128"/>
    </location>
</feature>
<comment type="caution">
    <text evidence="7">The sequence shown here is derived from an EMBL/GenBank/DDBJ whole genome shotgun (WGS) entry which is preliminary data.</text>
</comment>
<name>A0A9P9BP09_9PEZI</name>
<dbReference type="GO" id="GO:0008061">
    <property type="term" value="F:chitin binding"/>
    <property type="evidence" value="ECO:0007669"/>
    <property type="project" value="UniProtKB-KW"/>
</dbReference>
<feature type="region of interest" description="Disordered" evidence="4">
    <location>
        <begin position="111"/>
        <end position="130"/>
    </location>
</feature>
<keyword evidence="5" id="KW-0732">Signal</keyword>
<comment type="similarity">
    <text evidence="3">Belongs to the secreted LysM effector family.</text>
</comment>
<gene>
    <name evidence="7" type="ORF">B0I36DRAFT_363419</name>
</gene>
<dbReference type="SUPFAM" id="SSF54106">
    <property type="entry name" value="LysM domain"/>
    <property type="match status" value="1"/>
</dbReference>
<evidence type="ECO:0000256" key="2">
    <source>
        <dbReference type="ARBA" id="ARBA00023026"/>
    </source>
</evidence>
<protein>
    <recommendedName>
        <fullName evidence="6">LysM domain-containing protein</fullName>
    </recommendedName>
</protein>
<feature type="domain" description="LysM" evidence="6">
    <location>
        <begin position="140"/>
        <end position="186"/>
    </location>
</feature>
<dbReference type="AlphaFoldDB" id="A0A9P9BP09"/>
<dbReference type="InterPro" id="IPR052210">
    <property type="entry name" value="LysM1-like"/>
</dbReference>
<dbReference type="RefSeq" id="XP_046011082.1">
    <property type="nucleotide sequence ID" value="XM_046158800.1"/>
</dbReference>
<keyword evidence="1" id="KW-0147">Chitin-binding</keyword>
<evidence type="ECO:0000256" key="4">
    <source>
        <dbReference type="SAM" id="MobiDB-lite"/>
    </source>
</evidence>
<evidence type="ECO:0000313" key="8">
    <source>
        <dbReference type="Proteomes" id="UP000756346"/>
    </source>
</evidence>
<accession>A0A9P9BP09</accession>
<dbReference type="SMART" id="SM00257">
    <property type="entry name" value="LysM"/>
    <property type="match status" value="1"/>
</dbReference>